<feature type="transmembrane region" description="Helical" evidence="6">
    <location>
        <begin position="573"/>
        <end position="591"/>
    </location>
</feature>
<feature type="transmembrane region" description="Helical" evidence="6">
    <location>
        <begin position="416"/>
        <end position="441"/>
    </location>
</feature>
<evidence type="ECO:0000256" key="2">
    <source>
        <dbReference type="ARBA" id="ARBA00022692"/>
    </source>
</evidence>
<evidence type="ECO:0000313" key="10">
    <source>
        <dbReference type="Proteomes" id="UP000242913"/>
    </source>
</evidence>
<dbReference type="PANTHER" id="PTHR11827">
    <property type="entry name" value="SOLUTE CARRIER FAMILY 12, CATION COTRANSPORTERS"/>
    <property type="match status" value="1"/>
</dbReference>
<dbReference type="InterPro" id="IPR004841">
    <property type="entry name" value="AA-permease/SLC12A_dom"/>
</dbReference>
<sequence length="973" mass="107641">MKKEITREDQSAVANPNNNTAIDASVNATTGDGEIRQDNIGKNKARQGSIFIGLDKEDDSRRFSMLWDSFKARKSISASGNNLALFEEPSEPFVSSYLKGYTTPGPVEREKSKHAKAELGVMLGVYLPTIQHILGVTMFIRLFWMVGIAGIAQTCFLLLICCLCTFLTSVSLSAIATNGVVESGGAYFMISRNLGPEFGSAVGILFYLANTVATAMYLVGGVEILLLYIFPGLTIGGTEVHSDTGLMGWMSHNLRFYSTILLLLEFAIVAMGVKFVQLFAPISLFCVILSILACYAGGIEKTIVPSDAQHGPLLNYFCPNGQCSETFIQNELRCINAFPGFGSNAFIDNLGSNYAGKNEYLKGKSADRNVEVFQDVKTTFFVLLAIYFPAVTGILTGANMSGDLKNPNLSIPAGTIAAQLTTSFIYFSLALVFGATIDGAVLRDKYGQSLRGGMIVANLAWPTEWLLLIGSFLSTFGAALQCLCSAPRLLQSIAKDDVIPILKPFAKITSKNEPFKGLLITIIIAELAILMGAMDQIAAVVDFFFLMCYAFVNLICALHSLLGAPNWRPRFKFYHWSLALLGAGLCFFIMFSTHWDYAIVSCVLCLAIYKYVEWKGAKKEWGDGIRGLALTTAQYSLMKISEKDPHPKNFRPQLLLLLSMPWSKELVDMRYLNLINFASQLKASRGLTIVVAFIRGNPLLIDDRRKAEEVKARMEFDMNQIRLRGFAKTLVYGETQIGGSVSTLIQSVGMGGLRPNTLLLSWPVHTTSSSAEAIDSEYHTFTDKLHAGVATDMCLVVAKDIVNFPVSAIRLVGTIDVYWIVQDAAALDGNFYSKVWRGCKLRVIAIAQEMDNNTKLQADLQRYVYQLRIDARIMVIELSDPKISKNAFERTLLMEERTRYMQEMRVTIAESKNEIVGGDDKDDRDKKFRMLDRKKVRKMHTAVRLNEMILANSADSQLVLLNLPKPPVAREGM</sequence>
<dbReference type="OrthoDB" id="2020542at2759"/>
<feature type="transmembrane region" description="Helical" evidence="6">
    <location>
        <begin position="540"/>
        <end position="561"/>
    </location>
</feature>
<feature type="transmembrane region" description="Helical" evidence="6">
    <location>
        <begin position="156"/>
        <end position="177"/>
    </location>
</feature>
<feature type="domain" description="Amino acid permease/ SLC12A" evidence="7">
    <location>
        <begin position="125"/>
        <end position="654"/>
    </location>
</feature>
<feature type="transmembrane region" description="Helical" evidence="6">
    <location>
        <begin position="119"/>
        <end position="144"/>
    </location>
</feature>
<dbReference type="Gene3D" id="1.20.1740.10">
    <property type="entry name" value="Amino acid/polyamine transporter I"/>
    <property type="match status" value="1"/>
</dbReference>
<comment type="subcellular location">
    <subcellularLocation>
        <location evidence="1">Membrane</location>
        <topology evidence="1">Multi-pass membrane protein</topology>
    </subcellularLocation>
</comment>
<evidence type="ECO:0000256" key="5">
    <source>
        <dbReference type="SAM" id="MobiDB-lite"/>
    </source>
</evidence>
<dbReference type="GO" id="GO:0055075">
    <property type="term" value="P:potassium ion homeostasis"/>
    <property type="evidence" value="ECO:0007669"/>
    <property type="project" value="TreeGrafter"/>
</dbReference>
<dbReference type="Pfam" id="PF00324">
    <property type="entry name" value="AA_permease"/>
    <property type="match status" value="1"/>
</dbReference>
<feature type="domain" description="SLC12A transporter C-terminal" evidence="8">
    <location>
        <begin position="813"/>
        <end position="966"/>
    </location>
</feature>
<name>A0A238BJF7_9BILA</name>
<feature type="transmembrane region" description="Helical" evidence="6">
    <location>
        <begin position="254"/>
        <end position="273"/>
    </location>
</feature>
<organism evidence="9 10">
    <name type="scientific">Onchocerca flexuosa</name>
    <dbReference type="NCBI Taxonomy" id="387005"/>
    <lineage>
        <taxon>Eukaryota</taxon>
        <taxon>Metazoa</taxon>
        <taxon>Ecdysozoa</taxon>
        <taxon>Nematoda</taxon>
        <taxon>Chromadorea</taxon>
        <taxon>Rhabditida</taxon>
        <taxon>Spirurina</taxon>
        <taxon>Spiruromorpha</taxon>
        <taxon>Filarioidea</taxon>
        <taxon>Onchocercidae</taxon>
        <taxon>Onchocerca</taxon>
    </lineage>
</organism>
<keyword evidence="10" id="KW-1185">Reference proteome</keyword>
<reference evidence="9 10" key="1">
    <citation type="submission" date="2015-12" db="EMBL/GenBank/DDBJ databases">
        <title>Draft genome of the nematode, Onchocerca flexuosa.</title>
        <authorList>
            <person name="Mitreva M."/>
        </authorList>
    </citation>
    <scope>NUCLEOTIDE SEQUENCE [LARGE SCALE GENOMIC DNA]</scope>
    <source>
        <strain evidence="9">Red Deer</strain>
    </source>
</reference>
<feature type="transmembrane region" description="Helical" evidence="6">
    <location>
        <begin position="279"/>
        <end position="299"/>
    </location>
</feature>
<dbReference type="GO" id="GO:0006884">
    <property type="term" value="P:cell volume homeostasis"/>
    <property type="evidence" value="ECO:0007669"/>
    <property type="project" value="TreeGrafter"/>
</dbReference>
<dbReference type="Proteomes" id="UP000242913">
    <property type="component" value="Unassembled WGS sequence"/>
</dbReference>
<dbReference type="PANTHER" id="PTHR11827:SF53">
    <property type="entry name" value="K+_CL-COTRANSPORTER"/>
    <property type="match status" value="1"/>
</dbReference>
<dbReference type="InterPro" id="IPR004842">
    <property type="entry name" value="SLC12A_fam"/>
</dbReference>
<dbReference type="GO" id="GO:0007268">
    <property type="term" value="P:chemical synaptic transmission"/>
    <property type="evidence" value="ECO:0007669"/>
    <property type="project" value="TreeGrafter"/>
</dbReference>
<evidence type="ECO:0000313" key="9">
    <source>
        <dbReference type="EMBL" id="OZC04996.1"/>
    </source>
</evidence>
<evidence type="ECO:0000256" key="1">
    <source>
        <dbReference type="ARBA" id="ARBA00004141"/>
    </source>
</evidence>
<feature type="transmembrane region" description="Helical" evidence="6">
    <location>
        <begin position="378"/>
        <end position="396"/>
    </location>
</feature>
<feature type="region of interest" description="Disordered" evidence="5">
    <location>
        <begin position="1"/>
        <end position="40"/>
    </location>
</feature>
<dbReference type="AlphaFoldDB" id="A0A238BJF7"/>
<evidence type="ECO:0000256" key="3">
    <source>
        <dbReference type="ARBA" id="ARBA00022989"/>
    </source>
</evidence>
<dbReference type="InterPro" id="IPR018491">
    <property type="entry name" value="SLC12_C"/>
</dbReference>
<evidence type="ECO:0000259" key="8">
    <source>
        <dbReference type="Pfam" id="PF03522"/>
    </source>
</evidence>
<dbReference type="EMBL" id="KZ271551">
    <property type="protein sequence ID" value="OZC04996.1"/>
    <property type="molecule type" value="Genomic_DNA"/>
</dbReference>
<keyword evidence="3 6" id="KW-1133">Transmembrane helix</keyword>
<dbReference type="Pfam" id="PF03522">
    <property type="entry name" value="SLC12"/>
    <property type="match status" value="1"/>
</dbReference>
<dbReference type="GO" id="GO:0005886">
    <property type="term" value="C:plasma membrane"/>
    <property type="evidence" value="ECO:0007669"/>
    <property type="project" value="TreeGrafter"/>
</dbReference>
<keyword evidence="2 6" id="KW-0812">Transmembrane</keyword>
<proteinExistence type="predicted"/>
<dbReference type="GO" id="GO:0015379">
    <property type="term" value="F:potassium:chloride symporter activity"/>
    <property type="evidence" value="ECO:0007669"/>
    <property type="project" value="TreeGrafter"/>
</dbReference>
<evidence type="ECO:0000256" key="4">
    <source>
        <dbReference type="ARBA" id="ARBA00023136"/>
    </source>
</evidence>
<feature type="compositionally biased region" description="Basic and acidic residues" evidence="5">
    <location>
        <begin position="1"/>
        <end position="10"/>
    </location>
</feature>
<gene>
    <name evidence="9" type="ORF">X798_08042</name>
</gene>
<keyword evidence="4 6" id="KW-0472">Membrane</keyword>
<dbReference type="GO" id="GO:0055064">
    <property type="term" value="P:chloride ion homeostasis"/>
    <property type="evidence" value="ECO:0007669"/>
    <property type="project" value="TreeGrafter"/>
</dbReference>
<evidence type="ECO:0000259" key="7">
    <source>
        <dbReference type="Pfam" id="PF00324"/>
    </source>
</evidence>
<evidence type="ECO:0000256" key="6">
    <source>
        <dbReference type="SAM" id="Phobius"/>
    </source>
</evidence>
<evidence type="ECO:0008006" key="11">
    <source>
        <dbReference type="Google" id="ProtNLM"/>
    </source>
</evidence>
<accession>A0A238BJF7</accession>
<feature type="transmembrane region" description="Helical" evidence="6">
    <location>
        <begin position="517"/>
        <end position="534"/>
    </location>
</feature>
<protein>
    <recommendedName>
        <fullName evidence="11">Amino acid permease</fullName>
    </recommendedName>
</protein>
<feature type="compositionally biased region" description="Polar residues" evidence="5">
    <location>
        <begin position="12"/>
        <end position="30"/>
    </location>
</feature>
<dbReference type="GO" id="GO:1990573">
    <property type="term" value="P:potassium ion import across plasma membrane"/>
    <property type="evidence" value="ECO:0007669"/>
    <property type="project" value="TreeGrafter"/>
</dbReference>
<dbReference type="GO" id="GO:0045202">
    <property type="term" value="C:synapse"/>
    <property type="evidence" value="ECO:0007669"/>
    <property type="project" value="GOC"/>
</dbReference>